<name>A0ABY7HAT8_9BACT</name>
<evidence type="ECO:0000313" key="2">
    <source>
        <dbReference type="EMBL" id="WAS96371.1"/>
    </source>
</evidence>
<keyword evidence="3" id="KW-1185">Reference proteome</keyword>
<dbReference type="EMBL" id="CP114040">
    <property type="protein sequence ID" value="WAS96371.1"/>
    <property type="molecule type" value="Genomic_DNA"/>
</dbReference>
<reference evidence="2" key="1">
    <citation type="submission" date="2022-11" db="EMBL/GenBank/DDBJ databases">
        <title>Minimal conservation of predation-associated metabolite biosynthetic gene clusters underscores biosynthetic potential of Myxococcota including descriptions for ten novel species: Archangium lansinium sp. nov., Myxococcus landrumus sp. nov., Nannocystis bai.</title>
        <authorList>
            <person name="Ahearne A."/>
            <person name="Stevens C."/>
            <person name="Dowd S."/>
        </authorList>
    </citation>
    <scope>NUCLEOTIDE SEQUENCE</scope>
    <source>
        <strain evidence="2">Fl3</strain>
    </source>
</reference>
<dbReference type="Pfam" id="PF04970">
    <property type="entry name" value="LRAT"/>
    <property type="match status" value="1"/>
</dbReference>
<organism evidence="2 3">
    <name type="scientific">Nannocystis punicea</name>
    <dbReference type="NCBI Taxonomy" id="2995304"/>
    <lineage>
        <taxon>Bacteria</taxon>
        <taxon>Pseudomonadati</taxon>
        <taxon>Myxococcota</taxon>
        <taxon>Polyangia</taxon>
        <taxon>Nannocystales</taxon>
        <taxon>Nannocystaceae</taxon>
        <taxon>Nannocystis</taxon>
    </lineage>
</organism>
<dbReference type="GO" id="GO:0016746">
    <property type="term" value="F:acyltransferase activity"/>
    <property type="evidence" value="ECO:0007669"/>
    <property type="project" value="UniProtKB-KW"/>
</dbReference>
<gene>
    <name evidence="2" type="ORF">O0S08_09440</name>
</gene>
<feature type="domain" description="LRAT" evidence="1">
    <location>
        <begin position="16"/>
        <end position="112"/>
    </location>
</feature>
<keyword evidence="2" id="KW-0808">Transferase</keyword>
<dbReference type="PROSITE" id="PS51934">
    <property type="entry name" value="LRAT"/>
    <property type="match status" value="1"/>
</dbReference>
<evidence type="ECO:0000259" key="1">
    <source>
        <dbReference type="PROSITE" id="PS51934"/>
    </source>
</evidence>
<evidence type="ECO:0000313" key="3">
    <source>
        <dbReference type="Proteomes" id="UP001164459"/>
    </source>
</evidence>
<accession>A0ABY7HAT8</accession>
<dbReference type="InterPro" id="IPR007053">
    <property type="entry name" value="LRAT_dom"/>
</dbReference>
<proteinExistence type="predicted"/>
<keyword evidence="2" id="KW-0012">Acyltransferase</keyword>
<sequence length="307" mass="34842">MPVQSRDFAPGLILVRKIVGLPFGHHYGVWVAVDEVIHASKTKKVVVSDTFQGFAAGLDVHVSDYSSLFDVAPEAVVERARAEIGRWPYELADGNCETFVLWCLTEKRSSGLQMGTVKLLSDLADAFLLGPIKAARVRQDVLREFELRVSRLLLENFRENEEARQELATAIEKASAWSAEVLDDDKLEELILLHGECQTVLDRAHERRARRSAQQNEVLGQLRGDDDLEMMRHKLEMAKRLMVAQHDWLEYESDAMRTLLTVASFLKKRFTDYLFEQISNGASPEKTSWWSKRMFSPTSTSQCDPAA</sequence>
<protein>
    <submittedName>
        <fullName evidence="2">Lecithin retinol acyltransferase family protein</fullName>
    </submittedName>
</protein>
<dbReference type="RefSeq" id="WP_269038709.1">
    <property type="nucleotide sequence ID" value="NZ_CP114040.1"/>
</dbReference>
<dbReference type="Proteomes" id="UP001164459">
    <property type="component" value="Chromosome"/>
</dbReference>
<dbReference type="Gene3D" id="3.90.1720.10">
    <property type="entry name" value="endopeptidase domain like (from Nostoc punctiforme)"/>
    <property type="match status" value="1"/>
</dbReference>